<dbReference type="AlphaFoldDB" id="A0A0K1Q2F7"/>
<dbReference type="InterPro" id="IPR005467">
    <property type="entry name" value="His_kinase_dom"/>
</dbReference>
<dbReference type="PROSITE" id="PS50112">
    <property type="entry name" value="PAS"/>
    <property type="match status" value="1"/>
</dbReference>
<evidence type="ECO:0000313" key="13">
    <source>
        <dbReference type="Proteomes" id="UP000064967"/>
    </source>
</evidence>
<dbReference type="InterPro" id="IPR013767">
    <property type="entry name" value="PAS_fold"/>
</dbReference>
<evidence type="ECO:0000313" key="12">
    <source>
        <dbReference type="EMBL" id="AKU99569.1"/>
    </source>
</evidence>
<dbReference type="STRING" id="1391654.AKJ09_06233"/>
<dbReference type="InterPro" id="IPR036097">
    <property type="entry name" value="HisK_dim/P_sf"/>
</dbReference>
<organism evidence="12 13">
    <name type="scientific">Labilithrix luteola</name>
    <dbReference type="NCBI Taxonomy" id="1391654"/>
    <lineage>
        <taxon>Bacteria</taxon>
        <taxon>Pseudomonadati</taxon>
        <taxon>Myxococcota</taxon>
        <taxon>Polyangia</taxon>
        <taxon>Polyangiales</taxon>
        <taxon>Labilitrichaceae</taxon>
        <taxon>Labilithrix</taxon>
    </lineage>
</organism>
<evidence type="ECO:0000256" key="7">
    <source>
        <dbReference type="ARBA" id="ARBA00022840"/>
    </source>
</evidence>
<dbReference type="InterPro" id="IPR036890">
    <property type="entry name" value="HATPase_C_sf"/>
</dbReference>
<gene>
    <name evidence="12" type="ORF">AKJ09_06233</name>
</gene>
<comment type="catalytic activity">
    <reaction evidence="1">
        <text>ATP + protein L-histidine = ADP + protein N-phospho-L-histidine.</text>
        <dbReference type="EC" id="2.7.13.3"/>
    </reaction>
</comment>
<dbReference type="CDD" id="cd00130">
    <property type="entry name" value="PAS"/>
    <property type="match status" value="1"/>
</dbReference>
<sequence length="411" mass="45112">MNERRRARGEALSTIARLLEREGETEALAELEDVVRESERRIRTEHALQSTEASFRALIESMPDGVIVHRGSQLLYLSPSGRRMFGYGPDDDVTETHVLELVHPDMRERVGARITQTLEEGGPTPLLEERLIRRDGTAFVAEILALTTNFDGEPAVLAIARDITVRKQVEAQLVTNDRLASLGRLAGSVGHELNNPLAYVLGNVTLMERELARGATMSASVVARFSSYVEMVKEGALRMRDIVHDLKTLARGDAGGFVSVDVQHILDVCANMAEHELRSRARIVKEYRDRVFVWGIESRLGQVFSNLLLNAAQAIPAGNVDDNEVRLVVAAHHRDRVLVEILDTGIGVPPEDFDRIFEPFFTTKEGLGTGLGLSICHGIVTSMGGTISAEPGPERGTLFRLVLPSSAPSNG</sequence>
<evidence type="ECO:0000256" key="6">
    <source>
        <dbReference type="ARBA" id="ARBA00022777"/>
    </source>
</evidence>
<evidence type="ECO:0000259" key="11">
    <source>
        <dbReference type="PROSITE" id="PS50113"/>
    </source>
</evidence>
<dbReference type="InterPro" id="IPR003594">
    <property type="entry name" value="HATPase_dom"/>
</dbReference>
<evidence type="ECO:0000256" key="2">
    <source>
        <dbReference type="ARBA" id="ARBA00012438"/>
    </source>
</evidence>
<keyword evidence="8" id="KW-0902">Two-component regulatory system</keyword>
<dbReference type="InterPro" id="IPR004358">
    <property type="entry name" value="Sig_transdc_His_kin-like_C"/>
</dbReference>
<dbReference type="InterPro" id="IPR003661">
    <property type="entry name" value="HisK_dim/P_dom"/>
</dbReference>
<dbReference type="EMBL" id="CP012333">
    <property type="protein sequence ID" value="AKU99569.1"/>
    <property type="molecule type" value="Genomic_DNA"/>
</dbReference>
<dbReference type="PANTHER" id="PTHR43065">
    <property type="entry name" value="SENSOR HISTIDINE KINASE"/>
    <property type="match status" value="1"/>
</dbReference>
<feature type="domain" description="Histidine kinase" evidence="9">
    <location>
        <begin position="188"/>
        <end position="407"/>
    </location>
</feature>
<dbReference type="NCBIfam" id="TIGR00229">
    <property type="entry name" value="sensory_box"/>
    <property type="match status" value="1"/>
</dbReference>
<evidence type="ECO:0000259" key="10">
    <source>
        <dbReference type="PROSITE" id="PS50112"/>
    </source>
</evidence>
<dbReference type="SUPFAM" id="SSF47384">
    <property type="entry name" value="Homodimeric domain of signal transducing histidine kinase"/>
    <property type="match status" value="1"/>
</dbReference>
<evidence type="ECO:0000256" key="4">
    <source>
        <dbReference type="ARBA" id="ARBA00022679"/>
    </source>
</evidence>
<evidence type="ECO:0000256" key="5">
    <source>
        <dbReference type="ARBA" id="ARBA00022741"/>
    </source>
</evidence>
<dbReference type="RefSeq" id="WP_146651006.1">
    <property type="nucleotide sequence ID" value="NZ_CP012333.1"/>
</dbReference>
<protein>
    <recommendedName>
        <fullName evidence="2">histidine kinase</fullName>
        <ecNumber evidence="2">2.7.13.3</ecNumber>
    </recommendedName>
</protein>
<dbReference type="GO" id="GO:0005524">
    <property type="term" value="F:ATP binding"/>
    <property type="evidence" value="ECO:0007669"/>
    <property type="project" value="UniProtKB-KW"/>
</dbReference>
<dbReference type="InterPro" id="IPR000700">
    <property type="entry name" value="PAS-assoc_C"/>
</dbReference>
<dbReference type="SUPFAM" id="SSF55874">
    <property type="entry name" value="ATPase domain of HSP90 chaperone/DNA topoisomerase II/histidine kinase"/>
    <property type="match status" value="1"/>
</dbReference>
<proteinExistence type="predicted"/>
<dbReference type="PATRIC" id="fig|1391654.3.peg.6318"/>
<dbReference type="CDD" id="cd00082">
    <property type="entry name" value="HisKA"/>
    <property type="match status" value="1"/>
</dbReference>
<dbReference type="PANTHER" id="PTHR43065:SF42">
    <property type="entry name" value="TWO-COMPONENT SENSOR PPRA"/>
    <property type="match status" value="1"/>
</dbReference>
<dbReference type="Pfam" id="PF00512">
    <property type="entry name" value="HisKA"/>
    <property type="match status" value="1"/>
</dbReference>
<dbReference type="Pfam" id="PF00989">
    <property type="entry name" value="PAS"/>
    <property type="match status" value="1"/>
</dbReference>
<dbReference type="Gene3D" id="3.30.565.10">
    <property type="entry name" value="Histidine kinase-like ATPase, C-terminal domain"/>
    <property type="match status" value="1"/>
</dbReference>
<dbReference type="PROSITE" id="PS50113">
    <property type="entry name" value="PAC"/>
    <property type="match status" value="1"/>
</dbReference>
<keyword evidence="4" id="KW-0808">Transferase</keyword>
<keyword evidence="7" id="KW-0067">ATP-binding</keyword>
<dbReference type="GO" id="GO:0006355">
    <property type="term" value="P:regulation of DNA-templated transcription"/>
    <property type="evidence" value="ECO:0007669"/>
    <property type="project" value="InterPro"/>
</dbReference>
<name>A0A0K1Q2F7_9BACT</name>
<dbReference type="SMART" id="SM00388">
    <property type="entry name" value="HisKA"/>
    <property type="match status" value="1"/>
</dbReference>
<dbReference type="InterPro" id="IPR000014">
    <property type="entry name" value="PAS"/>
</dbReference>
<dbReference type="Pfam" id="PF02518">
    <property type="entry name" value="HATPase_c"/>
    <property type="match status" value="1"/>
</dbReference>
<feature type="domain" description="PAC" evidence="11">
    <location>
        <begin position="125"/>
        <end position="175"/>
    </location>
</feature>
<evidence type="ECO:0000256" key="3">
    <source>
        <dbReference type="ARBA" id="ARBA00022553"/>
    </source>
</evidence>
<dbReference type="OrthoDB" id="9805967at2"/>
<dbReference type="Gene3D" id="1.10.287.130">
    <property type="match status" value="1"/>
</dbReference>
<dbReference type="PRINTS" id="PR00344">
    <property type="entry name" value="BCTRLSENSOR"/>
</dbReference>
<dbReference type="KEGG" id="llu:AKJ09_06233"/>
<dbReference type="Gene3D" id="3.30.450.20">
    <property type="entry name" value="PAS domain"/>
    <property type="match status" value="1"/>
</dbReference>
<keyword evidence="13" id="KW-1185">Reference proteome</keyword>
<dbReference type="InterPro" id="IPR035965">
    <property type="entry name" value="PAS-like_dom_sf"/>
</dbReference>
<dbReference type="SUPFAM" id="SSF55785">
    <property type="entry name" value="PYP-like sensor domain (PAS domain)"/>
    <property type="match status" value="1"/>
</dbReference>
<accession>A0A0K1Q2F7</accession>
<dbReference type="EC" id="2.7.13.3" evidence="2"/>
<keyword evidence="3" id="KW-0597">Phosphoprotein</keyword>
<dbReference type="Proteomes" id="UP000064967">
    <property type="component" value="Chromosome"/>
</dbReference>
<evidence type="ECO:0000256" key="1">
    <source>
        <dbReference type="ARBA" id="ARBA00000085"/>
    </source>
</evidence>
<dbReference type="PROSITE" id="PS50109">
    <property type="entry name" value="HIS_KIN"/>
    <property type="match status" value="1"/>
</dbReference>
<evidence type="ECO:0000259" key="9">
    <source>
        <dbReference type="PROSITE" id="PS50109"/>
    </source>
</evidence>
<keyword evidence="6 12" id="KW-0418">Kinase</keyword>
<dbReference type="SMART" id="SM00091">
    <property type="entry name" value="PAS"/>
    <property type="match status" value="1"/>
</dbReference>
<feature type="domain" description="PAS" evidence="10">
    <location>
        <begin position="51"/>
        <end position="121"/>
    </location>
</feature>
<dbReference type="GO" id="GO:0000155">
    <property type="term" value="F:phosphorelay sensor kinase activity"/>
    <property type="evidence" value="ECO:0007669"/>
    <property type="project" value="InterPro"/>
</dbReference>
<evidence type="ECO:0000256" key="8">
    <source>
        <dbReference type="ARBA" id="ARBA00023012"/>
    </source>
</evidence>
<dbReference type="SMART" id="SM00387">
    <property type="entry name" value="HATPase_c"/>
    <property type="match status" value="1"/>
</dbReference>
<keyword evidence="5" id="KW-0547">Nucleotide-binding</keyword>
<reference evidence="12 13" key="1">
    <citation type="submission" date="2015-08" db="EMBL/GenBank/DDBJ databases">
        <authorList>
            <person name="Babu N.S."/>
            <person name="Beckwith C.J."/>
            <person name="Beseler K.G."/>
            <person name="Brison A."/>
            <person name="Carone J.V."/>
            <person name="Caskin T.P."/>
            <person name="Diamond M."/>
            <person name="Durham M.E."/>
            <person name="Foxe J.M."/>
            <person name="Go M."/>
            <person name="Henderson B.A."/>
            <person name="Jones I.B."/>
            <person name="McGettigan J.A."/>
            <person name="Micheletti S.J."/>
            <person name="Nasrallah M.E."/>
            <person name="Ortiz D."/>
            <person name="Piller C.R."/>
            <person name="Privatt S.R."/>
            <person name="Schneider S.L."/>
            <person name="Sharp S."/>
            <person name="Smith T.C."/>
            <person name="Stanton J.D."/>
            <person name="Ullery H.E."/>
            <person name="Wilson R.J."/>
            <person name="Serrano M.G."/>
            <person name="Buck G."/>
            <person name="Lee V."/>
            <person name="Wang Y."/>
            <person name="Carvalho R."/>
            <person name="Voegtly L."/>
            <person name="Shi R."/>
            <person name="Duckworth R."/>
            <person name="Johnson A."/>
            <person name="Loviza R."/>
            <person name="Walstead R."/>
            <person name="Shah Z."/>
            <person name="Kiflezghi M."/>
            <person name="Wade K."/>
            <person name="Ball S.L."/>
            <person name="Bradley K.W."/>
            <person name="Asai D.J."/>
            <person name="Bowman C.A."/>
            <person name="Russell D.A."/>
            <person name="Pope W.H."/>
            <person name="Jacobs-Sera D."/>
            <person name="Hendrix R.W."/>
            <person name="Hatfull G.F."/>
        </authorList>
    </citation>
    <scope>NUCLEOTIDE SEQUENCE [LARGE SCALE GENOMIC DNA]</scope>
    <source>
        <strain evidence="12 13">DSM 27648</strain>
    </source>
</reference>